<dbReference type="Gene3D" id="1.25.10.10">
    <property type="entry name" value="Leucine-rich Repeat Variant"/>
    <property type="match status" value="6"/>
</dbReference>
<reference evidence="2 3" key="1">
    <citation type="journal article" date="2023" name="ISME J.">
        <title>Cultivation and genomic characterization of novel and ubiquitous marine nitrite-oxidizing bacteria from the Nitrospirales.</title>
        <authorList>
            <person name="Mueller A.J."/>
            <person name="Daebeler A."/>
            <person name="Herbold C.W."/>
            <person name="Kirkegaard R.H."/>
            <person name="Daims H."/>
        </authorList>
    </citation>
    <scope>NUCLEOTIDE SEQUENCE [LARGE SCALE GENOMIC DNA]</scope>
    <source>
        <strain evidence="2 3">EB</strain>
    </source>
</reference>
<organism evidence="2 3">
    <name type="scientific">Candidatus Nitronereus thalassa</name>
    <dbReference type="NCBI Taxonomy" id="3020898"/>
    <lineage>
        <taxon>Bacteria</taxon>
        <taxon>Pseudomonadati</taxon>
        <taxon>Nitrospirota</taxon>
        <taxon>Nitrospiria</taxon>
        <taxon>Nitrospirales</taxon>
        <taxon>Nitrospiraceae</taxon>
        <taxon>Candidatus Nitronereus</taxon>
    </lineage>
</organism>
<gene>
    <name evidence="2" type="ORF">PPG34_05930</name>
</gene>
<dbReference type="Pfam" id="PF03130">
    <property type="entry name" value="HEAT_PBS"/>
    <property type="match status" value="1"/>
</dbReference>
<evidence type="ECO:0000256" key="1">
    <source>
        <dbReference type="ARBA" id="ARBA00045876"/>
    </source>
</evidence>
<evidence type="ECO:0000313" key="3">
    <source>
        <dbReference type="Proteomes" id="UP001250932"/>
    </source>
</evidence>
<evidence type="ECO:0000313" key="2">
    <source>
        <dbReference type="EMBL" id="MDT7041883.1"/>
    </source>
</evidence>
<dbReference type="SMART" id="SM00567">
    <property type="entry name" value="EZ_HEAT"/>
    <property type="match status" value="13"/>
</dbReference>
<dbReference type="PANTHER" id="PTHR12697">
    <property type="entry name" value="PBS LYASE HEAT-LIKE PROTEIN"/>
    <property type="match status" value="1"/>
</dbReference>
<dbReference type="InterPro" id="IPR021133">
    <property type="entry name" value="HEAT_type_2"/>
</dbReference>
<dbReference type="PROSITE" id="PS50077">
    <property type="entry name" value="HEAT_REPEAT"/>
    <property type="match status" value="1"/>
</dbReference>
<comment type="function">
    <text evidence="1">Catalyzes the hydroxylation of the N(6)-(4-aminobutyl)-L-lysine intermediate produced by deoxyhypusine synthase/DHPS on a critical lysine of the eukaryotic translation initiation factor 5A/eIF-5A. This is the second step of the post-translational modification of that lysine into an unusual amino acid residue named hypusine. Hypusination is unique to mature eIF-5A factor and is essential for its function.</text>
</comment>
<dbReference type="Pfam" id="PF13646">
    <property type="entry name" value="HEAT_2"/>
    <property type="match status" value="3"/>
</dbReference>
<dbReference type="InterPro" id="IPR004155">
    <property type="entry name" value="PBS_lyase_HEAT"/>
</dbReference>
<dbReference type="SUPFAM" id="SSF48371">
    <property type="entry name" value="ARM repeat"/>
    <property type="match status" value="2"/>
</dbReference>
<keyword evidence="3" id="KW-1185">Reference proteome</keyword>
<name>A0ABU3K664_9BACT</name>
<comment type="caution">
    <text evidence="2">The sequence shown here is derived from an EMBL/GenBank/DDBJ whole genome shotgun (WGS) entry which is preliminary data.</text>
</comment>
<dbReference type="InterPro" id="IPR016024">
    <property type="entry name" value="ARM-type_fold"/>
</dbReference>
<sequence>MTNGVARTLLQNPDFAVRRTAIEELKQDAQLPGAQDGTIEILVAALSDAHVAVQDAAIHSLMDFKPERVVIHVLPLLHAAVHLRSLAIEVLQQLAAPAVVPILHAAADSDPHIRKIIADILGHIRGPRAVDGLLGLLNDSCPNVRSAAAESLGNLGDSRAAVPLIALLQDPEEWVVFSAINALGNLGDDQALPALLDLLTSDVSALQDAVVEALGKIGNPECLPDLLEILPMARLPLRHLLFVTIVKLVGEDSWVFRQEELQEFLFAELVGALKSRESEVQLAALQGLRLLGNSRATVALLQFLTCQQFMEDKIHAAVLDALTEIGEESQLIESAKNQDERIALFCIQALSGRCASLAVPALGELVVRSENREVRRAALVALERIGIQGVESSVMMALQDQSGYIRAEAARLVGMHGIQKAGAVLEAQIEVEPYPDVVQEQVRAMVALSGPHSLQTLERLLGHPRVEVREAVVANWSTPLDQPDLALLIRHLGDSEWRVRLQIVDRLSTVQDESIFEILVTSSTDVHPHIRQSAVQALGRYSGPRTLSILRKVAAEDPDVWVRSRAVEQLAAIQDSSIVPFFIELLEEAPPLLKLAVAEALGTLKDRSAIEPLSRLQFVEEPELQRVVNHALAQLHEPQASEGVVL</sequence>
<accession>A0ABU3K664</accession>
<protein>
    <submittedName>
        <fullName evidence="2">HEAT repeat domain-containing protein</fullName>
    </submittedName>
</protein>
<dbReference type="EMBL" id="JAQOUE010000001">
    <property type="protein sequence ID" value="MDT7041883.1"/>
    <property type="molecule type" value="Genomic_DNA"/>
</dbReference>
<dbReference type="PANTHER" id="PTHR12697:SF5">
    <property type="entry name" value="DEOXYHYPUSINE HYDROXYLASE"/>
    <property type="match status" value="1"/>
</dbReference>
<dbReference type="InterPro" id="IPR011989">
    <property type="entry name" value="ARM-like"/>
</dbReference>
<dbReference type="RefSeq" id="WP_313832230.1">
    <property type="nucleotide sequence ID" value="NZ_JAQOUE010000001.1"/>
</dbReference>
<proteinExistence type="predicted"/>
<dbReference type="Proteomes" id="UP001250932">
    <property type="component" value="Unassembled WGS sequence"/>
</dbReference>